<evidence type="ECO:0000256" key="1">
    <source>
        <dbReference type="SAM" id="Phobius"/>
    </source>
</evidence>
<feature type="transmembrane region" description="Helical" evidence="1">
    <location>
        <begin position="15"/>
        <end position="34"/>
    </location>
</feature>
<evidence type="ECO:0000313" key="2">
    <source>
        <dbReference type="EMBL" id="KAI9243804.1"/>
    </source>
</evidence>
<keyword evidence="1" id="KW-1133">Transmembrane helix</keyword>
<keyword evidence="1" id="KW-0472">Membrane</keyword>
<protein>
    <submittedName>
        <fullName evidence="2">Uncharacterized protein</fullName>
    </submittedName>
</protein>
<organism evidence="2 3">
    <name type="scientific">Phascolomyces articulosus</name>
    <dbReference type="NCBI Taxonomy" id="60185"/>
    <lineage>
        <taxon>Eukaryota</taxon>
        <taxon>Fungi</taxon>
        <taxon>Fungi incertae sedis</taxon>
        <taxon>Mucoromycota</taxon>
        <taxon>Mucoromycotina</taxon>
        <taxon>Mucoromycetes</taxon>
        <taxon>Mucorales</taxon>
        <taxon>Lichtheimiaceae</taxon>
        <taxon>Phascolomyces</taxon>
    </lineage>
</organism>
<gene>
    <name evidence="2" type="ORF">BDA99DRAFT_544252</name>
</gene>
<keyword evidence="3" id="KW-1185">Reference proteome</keyword>
<sequence length="121" mass="14202">MFPHLILSENNSSYVFVYLSVSAVTVVYIFIYIYNESYQFPVYPYHSHHCPVFKIQKTFFFNAGTFVTTAIDPNSNSHTRRYCMRRNETIQFSGYIILLQTNFSIESNVATENEDSQRIKV</sequence>
<comment type="caution">
    <text evidence="2">The sequence shown here is derived from an EMBL/GenBank/DDBJ whole genome shotgun (WGS) entry which is preliminary data.</text>
</comment>
<dbReference type="EMBL" id="JAIXMP010000066">
    <property type="protein sequence ID" value="KAI9243804.1"/>
    <property type="molecule type" value="Genomic_DNA"/>
</dbReference>
<evidence type="ECO:0000313" key="3">
    <source>
        <dbReference type="Proteomes" id="UP001209540"/>
    </source>
</evidence>
<dbReference type="AlphaFoldDB" id="A0AAD5JVF9"/>
<accession>A0AAD5JVF9</accession>
<dbReference type="Proteomes" id="UP001209540">
    <property type="component" value="Unassembled WGS sequence"/>
</dbReference>
<reference evidence="2" key="1">
    <citation type="journal article" date="2022" name="IScience">
        <title>Evolution of zygomycete secretomes and the origins of terrestrial fungal ecologies.</title>
        <authorList>
            <person name="Chang Y."/>
            <person name="Wang Y."/>
            <person name="Mondo S."/>
            <person name="Ahrendt S."/>
            <person name="Andreopoulos W."/>
            <person name="Barry K."/>
            <person name="Beard J."/>
            <person name="Benny G.L."/>
            <person name="Blankenship S."/>
            <person name="Bonito G."/>
            <person name="Cuomo C."/>
            <person name="Desiro A."/>
            <person name="Gervers K.A."/>
            <person name="Hundley H."/>
            <person name="Kuo A."/>
            <person name="LaButti K."/>
            <person name="Lang B.F."/>
            <person name="Lipzen A."/>
            <person name="O'Donnell K."/>
            <person name="Pangilinan J."/>
            <person name="Reynolds N."/>
            <person name="Sandor L."/>
            <person name="Smith M.E."/>
            <person name="Tsang A."/>
            <person name="Grigoriev I.V."/>
            <person name="Stajich J.E."/>
            <person name="Spatafora J.W."/>
        </authorList>
    </citation>
    <scope>NUCLEOTIDE SEQUENCE</scope>
    <source>
        <strain evidence="2">RSA 2281</strain>
    </source>
</reference>
<keyword evidence="1" id="KW-0812">Transmembrane</keyword>
<name>A0AAD5JVF9_9FUNG</name>
<proteinExistence type="predicted"/>
<reference evidence="2" key="2">
    <citation type="submission" date="2023-02" db="EMBL/GenBank/DDBJ databases">
        <authorList>
            <consortium name="DOE Joint Genome Institute"/>
            <person name="Mondo S.J."/>
            <person name="Chang Y."/>
            <person name="Wang Y."/>
            <person name="Ahrendt S."/>
            <person name="Andreopoulos W."/>
            <person name="Barry K."/>
            <person name="Beard J."/>
            <person name="Benny G.L."/>
            <person name="Blankenship S."/>
            <person name="Bonito G."/>
            <person name="Cuomo C."/>
            <person name="Desiro A."/>
            <person name="Gervers K.A."/>
            <person name="Hundley H."/>
            <person name="Kuo A."/>
            <person name="LaButti K."/>
            <person name="Lang B.F."/>
            <person name="Lipzen A."/>
            <person name="O'Donnell K."/>
            <person name="Pangilinan J."/>
            <person name="Reynolds N."/>
            <person name="Sandor L."/>
            <person name="Smith M.W."/>
            <person name="Tsang A."/>
            <person name="Grigoriev I.V."/>
            <person name="Stajich J.E."/>
            <person name="Spatafora J.W."/>
        </authorList>
    </citation>
    <scope>NUCLEOTIDE SEQUENCE</scope>
    <source>
        <strain evidence="2">RSA 2281</strain>
    </source>
</reference>